<feature type="compositionally biased region" description="Basic residues" evidence="1">
    <location>
        <begin position="72"/>
        <end position="82"/>
    </location>
</feature>
<reference evidence="3" key="1">
    <citation type="submission" date="2023-03" db="EMBL/GenBank/DDBJ databases">
        <title>Massive genome expansion in bonnet fungi (Mycena s.s.) driven by repeated elements and novel gene families across ecological guilds.</title>
        <authorList>
            <consortium name="Lawrence Berkeley National Laboratory"/>
            <person name="Harder C.B."/>
            <person name="Miyauchi S."/>
            <person name="Viragh M."/>
            <person name="Kuo A."/>
            <person name="Thoen E."/>
            <person name="Andreopoulos B."/>
            <person name="Lu D."/>
            <person name="Skrede I."/>
            <person name="Drula E."/>
            <person name="Henrissat B."/>
            <person name="Morin E."/>
            <person name="Kohler A."/>
            <person name="Barry K."/>
            <person name="LaButti K."/>
            <person name="Morin E."/>
            <person name="Salamov A."/>
            <person name="Lipzen A."/>
            <person name="Mereny Z."/>
            <person name="Hegedus B."/>
            <person name="Baldrian P."/>
            <person name="Stursova M."/>
            <person name="Weitz H."/>
            <person name="Taylor A."/>
            <person name="Grigoriev I.V."/>
            <person name="Nagy L.G."/>
            <person name="Martin F."/>
            <person name="Kauserud H."/>
        </authorList>
    </citation>
    <scope>NUCLEOTIDE SEQUENCE</scope>
    <source>
        <strain evidence="3">CBHHK182m</strain>
    </source>
</reference>
<evidence type="ECO:0000313" key="4">
    <source>
        <dbReference type="Proteomes" id="UP001215598"/>
    </source>
</evidence>
<comment type="caution">
    <text evidence="3">The sequence shown here is derived from an EMBL/GenBank/DDBJ whole genome shotgun (WGS) entry which is preliminary data.</text>
</comment>
<feature type="region of interest" description="Disordered" evidence="1">
    <location>
        <begin position="31"/>
        <end position="87"/>
    </location>
</feature>
<name>A0AAD7N5I0_9AGAR</name>
<protein>
    <submittedName>
        <fullName evidence="3">Uncharacterized protein</fullName>
    </submittedName>
</protein>
<gene>
    <name evidence="3" type="ORF">B0H16DRAFT_1462826</name>
</gene>
<feature type="compositionally biased region" description="Acidic residues" evidence="1">
    <location>
        <begin position="32"/>
        <end position="51"/>
    </location>
</feature>
<keyword evidence="2" id="KW-0732">Signal</keyword>
<feature type="chain" id="PRO_5041936076" evidence="2">
    <location>
        <begin position="29"/>
        <end position="411"/>
    </location>
</feature>
<proteinExistence type="predicted"/>
<organism evidence="3 4">
    <name type="scientific">Mycena metata</name>
    <dbReference type="NCBI Taxonomy" id="1033252"/>
    <lineage>
        <taxon>Eukaryota</taxon>
        <taxon>Fungi</taxon>
        <taxon>Dikarya</taxon>
        <taxon>Basidiomycota</taxon>
        <taxon>Agaricomycotina</taxon>
        <taxon>Agaricomycetes</taxon>
        <taxon>Agaricomycetidae</taxon>
        <taxon>Agaricales</taxon>
        <taxon>Marasmiineae</taxon>
        <taxon>Mycenaceae</taxon>
        <taxon>Mycena</taxon>
    </lineage>
</organism>
<feature type="signal peptide" evidence="2">
    <location>
        <begin position="1"/>
        <end position="28"/>
    </location>
</feature>
<dbReference type="Proteomes" id="UP001215598">
    <property type="component" value="Unassembled WGS sequence"/>
</dbReference>
<dbReference type="AlphaFoldDB" id="A0AAD7N5I0"/>
<sequence>MRSARIFAEFYQATTFSILTLLAAAVCAESDSQQDAEPEDYEPYLDSDSDTFWDTTFASTNTESAGPTPPPPRKKKKRKRQPRAAPVVIPDLGAPASRISRAHRHHNRIREAAVISASHVARPAAYLKHTAGAKSLQIALDPDTLTVQWGAYQAGMPTDLEKFRAKKRWTLSQLIGLGFRRIQWDGIQGWPLPDVNGHIFAVLAGRPNTPAYSAAIACTFDLLVCAAAARAAASSAPASHRRGLYTAITIGLSYGQGQKIPSRLHSDYPLLGQQLAADPAFQDIAAFGSVFASATFNLGPHAWIFKHRDFLNLPFGWCPVTALGDFDPTQGGHLVLWDLKLLIEFPPGSTILIPSATLAHSNIPVAKTEYRASFTQYSAGGLFRYVDNDDKPAQRLGVKSFIFDRYAIIST</sequence>
<dbReference type="Gene3D" id="3.60.130.30">
    <property type="match status" value="1"/>
</dbReference>
<evidence type="ECO:0000256" key="1">
    <source>
        <dbReference type="SAM" id="MobiDB-lite"/>
    </source>
</evidence>
<evidence type="ECO:0000313" key="3">
    <source>
        <dbReference type="EMBL" id="KAJ7745310.1"/>
    </source>
</evidence>
<keyword evidence="4" id="KW-1185">Reference proteome</keyword>
<evidence type="ECO:0000256" key="2">
    <source>
        <dbReference type="SAM" id="SignalP"/>
    </source>
</evidence>
<accession>A0AAD7N5I0</accession>
<dbReference type="EMBL" id="JARKIB010000083">
    <property type="protein sequence ID" value="KAJ7745310.1"/>
    <property type="molecule type" value="Genomic_DNA"/>
</dbReference>